<dbReference type="SUPFAM" id="SSF51004">
    <property type="entry name" value="C-terminal (heme d1) domain of cytochrome cd1-nitrite reductase"/>
    <property type="match status" value="1"/>
</dbReference>
<keyword evidence="3" id="KW-0732">Signal</keyword>
<evidence type="ECO:0000256" key="2">
    <source>
        <dbReference type="ARBA" id="ARBA00022525"/>
    </source>
</evidence>
<dbReference type="SMART" id="SM00710">
    <property type="entry name" value="PbH1"/>
    <property type="match status" value="14"/>
</dbReference>
<comment type="subcellular location">
    <subcellularLocation>
        <location evidence="1">Secreted</location>
    </subcellularLocation>
</comment>
<evidence type="ECO:0000256" key="1">
    <source>
        <dbReference type="ARBA" id="ARBA00004613"/>
    </source>
</evidence>
<dbReference type="SUPFAM" id="SSF51126">
    <property type="entry name" value="Pectin lyase-like"/>
    <property type="match status" value="1"/>
</dbReference>
<dbReference type="GO" id="GO:0005576">
    <property type="term" value="C:extracellular region"/>
    <property type="evidence" value="ECO:0007669"/>
    <property type="project" value="UniProtKB-SubCell"/>
</dbReference>
<dbReference type="InterPro" id="IPR041248">
    <property type="entry name" value="YDG"/>
</dbReference>
<name>A0A6N1XBB1_9BURK</name>
<proteinExistence type="predicted"/>
<dbReference type="SMART" id="SM00912">
    <property type="entry name" value="Haemagg_act"/>
    <property type="match status" value="1"/>
</dbReference>
<dbReference type="InterPro" id="IPR050909">
    <property type="entry name" value="Bact_Autotransporter_VF"/>
</dbReference>
<dbReference type="KEGG" id="aant:HUK68_19575"/>
<dbReference type="InterPro" id="IPR011048">
    <property type="entry name" value="Haem_d1_sf"/>
</dbReference>
<dbReference type="Pfam" id="PF05860">
    <property type="entry name" value="TPS"/>
    <property type="match status" value="1"/>
</dbReference>
<dbReference type="InterPro" id="IPR008638">
    <property type="entry name" value="FhaB/CdiA-like_TPS"/>
</dbReference>
<dbReference type="PROSITE" id="PS51470">
    <property type="entry name" value="FG_GAP"/>
    <property type="match status" value="1"/>
</dbReference>
<feature type="domain" description="Filamentous haemagglutinin FhaB/tRNA nuclease CdiA-like TPS" evidence="4">
    <location>
        <begin position="56"/>
        <end position="174"/>
    </location>
</feature>
<gene>
    <name evidence="5" type="ORF">HUK68_19575</name>
</gene>
<keyword evidence="2" id="KW-0964">Secreted</keyword>
<protein>
    <submittedName>
        <fullName evidence="5">Filamentous hemagglutinin N-terminal domain-containing protein</fullName>
    </submittedName>
</protein>
<dbReference type="InterPro" id="IPR006626">
    <property type="entry name" value="PbH1"/>
</dbReference>
<dbReference type="PANTHER" id="PTHR12338">
    <property type="entry name" value="AUTOTRANSPORTER"/>
    <property type="match status" value="1"/>
</dbReference>
<evidence type="ECO:0000256" key="3">
    <source>
        <dbReference type="ARBA" id="ARBA00022729"/>
    </source>
</evidence>
<dbReference type="InterPro" id="IPR012334">
    <property type="entry name" value="Pectin_lyas_fold"/>
</dbReference>
<dbReference type="Pfam" id="PF18657">
    <property type="entry name" value="YDG"/>
    <property type="match status" value="24"/>
</dbReference>
<accession>A0A6N1XBB1</accession>
<dbReference type="EMBL" id="CP054841">
    <property type="protein sequence ID" value="QKV55145.1"/>
    <property type="molecule type" value="Genomic_DNA"/>
</dbReference>
<dbReference type="InterPro" id="IPR013517">
    <property type="entry name" value="FG-GAP"/>
</dbReference>
<dbReference type="InterPro" id="IPR041286">
    <property type="entry name" value="MBG_2"/>
</dbReference>
<dbReference type="PANTHER" id="PTHR12338:SF8">
    <property type="entry name" value="HEME_HEMOPEXIN-BINDING PROTEIN"/>
    <property type="match status" value="1"/>
</dbReference>
<dbReference type="InterPro" id="IPR011050">
    <property type="entry name" value="Pectin_lyase_fold/virulence"/>
</dbReference>
<dbReference type="Pfam" id="PF18676">
    <property type="entry name" value="MBG_2"/>
    <property type="match status" value="1"/>
</dbReference>
<dbReference type="Pfam" id="PF14312">
    <property type="entry name" value="FG-GAP_2"/>
    <property type="match status" value="1"/>
</dbReference>
<dbReference type="SMART" id="SM00191">
    <property type="entry name" value="Int_alpha"/>
    <property type="match status" value="8"/>
</dbReference>
<evidence type="ECO:0000313" key="6">
    <source>
        <dbReference type="Proteomes" id="UP000509579"/>
    </source>
</evidence>
<evidence type="ECO:0000313" key="5">
    <source>
        <dbReference type="EMBL" id="QKV55145.1"/>
    </source>
</evidence>
<reference evidence="5 6" key="1">
    <citation type="submission" date="2020-06" db="EMBL/GenBank/DDBJ databases">
        <title>Acidovorax antarctica sp. nov., isolated from Corinth ice sheet soil, Antarctic Fields Peninsula.</title>
        <authorList>
            <person name="Xu Q."/>
            <person name="Peng F."/>
        </authorList>
    </citation>
    <scope>NUCLEOTIDE SEQUENCE [LARGE SCALE GENOMIC DNA]</scope>
    <source>
        <strain evidence="5 6">16-35-5</strain>
        <plasmid evidence="5 6">unnamed1</plasmid>
    </source>
</reference>
<evidence type="ECO:0000259" key="4">
    <source>
        <dbReference type="SMART" id="SM00912"/>
    </source>
</evidence>
<dbReference type="InterPro" id="IPR013519">
    <property type="entry name" value="Int_alpha_beta-p"/>
</dbReference>
<dbReference type="NCBIfam" id="TIGR01901">
    <property type="entry name" value="adhes_NPXG"/>
    <property type="match status" value="1"/>
</dbReference>
<geneLocation type="plasmid" evidence="5 6">
    <name>unnamed1</name>
</geneLocation>
<dbReference type="Proteomes" id="UP000509579">
    <property type="component" value="Plasmid unnamed1"/>
</dbReference>
<dbReference type="RefSeq" id="WP_175505933.1">
    <property type="nucleotide sequence ID" value="NZ_CP054841.1"/>
</dbReference>
<sequence length="3937" mass="383762">MKKTLATRVLDWIAQLCLRARTAFQSHPRKRPSRLLCALLVNAGLMGTAGAQALAPTALPTGGQLAAGQASIGGVQATAGNGVRLEVTQASQQAVLNWQSFNIGSQAQVNFVQPNASATVLNRVAAGNPSEIQGQLTANGQVFLVNPNGILFGAGAQVNTGGLTASTLDISDQNFMARDYRFVLGSGGEASSVVNQGRITAAQGGYIALLAPEVRNEGVLVATLGTVALGAGERITLQIQGDRLINMSVDSAALDTLVENRLAIRVAGGQVILSARAANSLLQSVVNNTGVIEATSLADLQGGAQAGAIRADAGQITNTGTLDASGTGAGQSGGSIALTAGFIGLGGTLQADGQLQGGSIAASAQGTLSLADTVSARGLAGQGGAVRYSAGGQIVESSGSRTDVSGATDGGTVRALADGGVLSSGSYRADGAQGAGGRIDISGSGVRLLSAEISATGQSQGGLVRVGGAFQGGAEADPAGAIPVERFVTRWGATPNLVNAGKTFVNDSSRIDVSARGAQGQGGTAVVWSDSETTQLGAIDARGAGQGGAIEISSKDMLRHTALENVQAGAGGSLLLDPKNLYIGTPVETSAWSYSALMGNGYGPANPSQGVKDGAAFGAAVALNADSRTLAVGTPGDMGAAGGPGPGYYASSGLGAVRLYRFTDSSYSGAALTSTVGSGYTGGKNVNVALAAGDLFGTSVALNATGDLLAVGAPGDLGTSANGISQGAAYLFRFGDAALSGGSQALKIGNVTAGAGALDLRGANGAKTGGLVDGDAFGTSVALNAAGDRLAVGATGDLGGGNANDGAYLRGAVYLLGIDQANYANSKVQTLLSAAPTAGRNVQVAGLADGSQFGQSVALDASGNLLAAGAIGDMGAGLDGLQRGAVYLYSFSGTPAFSGATLQGRIGSGYSGGKNVDAALEDGDTFGAAVALSAAGDLLAVGATGDQGRDNTGYYGAVRLYSFGTGTPFAGGALAGTIGKGYTGAGNYDVARLTDGGEGFGAAVAMNAAGTRLVIGAPADAGSSRAAELPDAGGAAYLFSRTGGTLALDGVIGSGIAAVGSKSVDVNTVAAAPGVEVGLQSTDNFGSAVAMNAAGTQIAVGVPGDSGFNSATPNAGAVQLFTFSDANYNGGVLKGTLGKGYTGGNNLDVALSGGERFGSALALSAAGDRLAVGAAGAGSVRFYSFGTGFTAAASRWTSPLTGVGASSVALDGAGTRLAVGNVASGSVKLFDTGTNAPSLLRTLGAAEVGALASGDAFGSAVALDSGGTALAVGASGTAGNTGAVHLLSFVDNSYASVTQRSVIGKARTATNDINLDLSAGDRFGASVAFNRSGTASRLAVGATGTNADSGAVYLFGFPGSLLAAGELRGIMGRGYNVNPGDVTSAGNVNVAALRSTSSTYGTGDNFGAAVAFNGAGDRLAVGASQDIGANKTPNLVPAPHYGAVYLFTAAAPSGAQPGLAGQIYTPGTTAVPVVSNTISAASITTVLNGGTAVILKADNDITVGSAISANRTSTGALTLQAGRSVQVNASIDTGNGNLTLIGNDKRANGVGNALRDAGNASIEMAAGTALNAGSGAVNIALRDGAGLTNNTSGNITLRDVTAHTITATNQGPSANSNIVLEGTLSASASSGTSITLAGQKLVNNRGATALAAGAGSRWLVWSADPTALAGNSTLGGLSYGFKQYNASYGATDVADATLNGLLFSQAPTLGITLTNASPVSKTYDGTNSVTAPVSYTTTGLVDNDTLAALTGASYDSANAGNAKTLSFAGPRTISNGAVAVYGYGQAALGNANIGQITPKALTATINAGSADKVYDGSTAATATLTITDGLVGGQTLAATGTGIFNSQNVASANSVTLTGTALANGTGLASNYTLAAGQTAQAAIAARTLTATATASSKVYDGSAAAAPVLTINAGLVNGESVSATGTGSFNSKDVLAANRVTVDAITLADGANGLASNYRIDAGQQAAASITAKALGAAVVAGSADKVYDGTTAASARLAITSGMVNGETLTATGASTFNSRNVADANRVTVGAVTLADGTGLASNYQLAGGQSAAAAITARTLTASASASSKQYDGGASAAPVLTITSGLVGGETVSATGTGSFNSKDVLTANTVTVNSVTLADGNNGLASNYRLDAGQQASASITAKTLTASATATDKVYDGTTTAAPTLAIASGLVTGETVTATGTGSFNSKDVLTANTVTVNSVTLADGNNGLASNYRLDAGQQAAASITARTLTATATANDKVYDGTTTGAPTLAIASGLVNGETVTATGTGTFNSKDVLAATTVTVNSVGLADGNNGLASNYQLAAGQQATASITARALTASAAAADKVYDGNASAAPVLTITSGLVGGETVTATGTGSFNSKDVLSAHTVTVASVALADGNNGLASNYRLDAGQQASAAITARTLGGNVIAGSADKAYDGSTAASARLDIASGLVTGETVTATGTGSFNSKDVLAAHTVTVNSVTLADGNNGLASNYRLDAGQQAAASITARTLTATATATDKVYDGTSTGAPTLAIASGLVAGETVTASGTGSFNSKDVLAANTVTVNSVTLADGNNGLASNYRLDAGQQASASITAKTLTATATATDKVYDGTATGAPTLAIASGLVNGETVTATGTGSFNSKDVLTANTVTVNSVTLADGNNGLASNYRLDAGQQAAASITARTLTASATATDKVYDGTVTGAPTLAIASGLVNGETVTATGTGTFNSKDVLTANTVTVNSVTLADGNNGRASNYRLDAGQQAAAAITARALTATATATDKVYDGTATGAPTLAIASGLVAGETVTATGTGSFNSKDVLAANTVTVNSVTLADGNNGLASNYRLDAGQQASASITARALTATATATDKVYDGTATGAPTLAIASGLVNGETVTATGTGSFNSKDVLTANTVTVNSVTLADGTNGLASNYRLDAGQQAAASITARTLTATATATDKVYDGTATGAPTLAIASGLVAGETVTATGTGSFNSKDVLAAHTVTVNSVTLADGTNGRASNYRLAAGQQAAASITAKTLTATATATDKVYDGTATGNPNLTIASGLVAGETVTATGTGSFNSKDVLTAHTVTVDSATLADGNNGLASNYRLDAGQQAAASITARALTATATATDKVYDGTTTGAPTLAIASGLVAGENVAATGTGSFNSKDVLAAHTVTVNSVTLADGSNGLASNYRLDAGQQAAASITTKTLTATATATDKVYDGTTTGNPTLTIASGLVTGETVTATGTGSFNSKDVLTADTVTVNSVALADGSNGLASNYRLDAGQQASASITARTLTASATATDKVYDGTATGNTTLTIASGLVAGETVTATGTGSFNSKNVLTANTVTVNSVTLADGNNGLASNYRLDAGQQAAASITARALTATATATDKVYDGTATGAPTLAIASGLVDGESVQATGIGTFNSKDVLAANTVTVNSVTLADGNNGLASNYRLDAGQQASASITARALTASATATDKVYDGTATGAPTLAIASGLVAGETVTATGTGSFNSKDVLTANTVTVSSVTLADGNNGLASNYRLDAGQQAAASITAKTLTATATATDKVYDGTATAAPTLAIASGLVNGENVTATGTGSFNSKDVLTANTVTVDSVTLADGHNGLASNYRLEAGQQAAAAITPRTLTASATAPDKVYDGSTAAAPALAITAGLVGSETLRALATGSFDSKDVATARQVTVHSAVLADGTGLASNYQLAAGQTVAARITPATVQAGLSGSVEKVYDAGTAATLTAAHYTLTGVLGSEDVTLTPAPTASYDNRNAGAGKQVTATGIALGGSGASNYQLASTTVSAAVGRITPARLVVSADDQSSLNGLPLPELTGVVSGLQGSDTAAQVLGSLSYATAATRVSAPGQYAITPSATLASPNYTLSVENGSFTVLRADTGGPESGRLLEAVEDSDPVKARVHLRELSAPRRLDIDVLVGGVRLEP</sequence>
<organism evidence="5 6">
    <name type="scientific">Comamonas antarctica</name>
    <dbReference type="NCBI Taxonomy" id="2743470"/>
    <lineage>
        <taxon>Bacteria</taxon>
        <taxon>Pseudomonadati</taxon>
        <taxon>Pseudomonadota</taxon>
        <taxon>Betaproteobacteria</taxon>
        <taxon>Burkholderiales</taxon>
        <taxon>Comamonadaceae</taxon>
        <taxon>Comamonas</taxon>
    </lineage>
</organism>
<keyword evidence="6" id="KW-1185">Reference proteome</keyword>
<keyword evidence="5" id="KW-0614">Plasmid</keyword>
<dbReference type="Gene3D" id="2.160.20.10">
    <property type="entry name" value="Single-stranded right-handed beta-helix, Pectin lyase-like"/>
    <property type="match status" value="2"/>
</dbReference>